<reference evidence="4" key="1">
    <citation type="submission" date="2016-10" db="EMBL/GenBank/DDBJ databases">
        <authorList>
            <person name="Varghese N."/>
            <person name="Submissions S."/>
        </authorList>
    </citation>
    <scope>NUCLEOTIDE SEQUENCE [LARGE SCALE GENOMIC DNA]</scope>
    <source>
        <strain evidence="4">DSM 25157</strain>
    </source>
</reference>
<dbReference type="RefSeq" id="WP_092697191.1">
    <property type="nucleotide sequence ID" value="NZ_CAXIQL010000046.1"/>
</dbReference>
<sequence>MRSLAFTLTALLALHSPPLAAQASCSSDGAPRPVALFERFISADCEACWSDPSTPAPGSDALVLDWIVPGTLGDDAPLSAAASADALGRLQALGRQVPATTDVHTAPVAGASSGRLRVAHGMAFNDYLGTSIAFTPVRAAAGRNAPSAPWRFFLLLVETAPAGTEGSPVARNIARNLLQGLWNQREHPSQAEPKRWMEARPMRIPEGARPERLRVVGWVQDAQGRVVAAAQSHCGAQPGGQQGHDENPARG</sequence>
<feature type="signal peptide" evidence="2">
    <location>
        <begin position="1"/>
        <end position="21"/>
    </location>
</feature>
<keyword evidence="2" id="KW-0732">Signal</keyword>
<dbReference type="EMBL" id="FNQJ01000003">
    <property type="protein sequence ID" value="SDZ95087.1"/>
    <property type="molecule type" value="Genomic_DNA"/>
</dbReference>
<evidence type="ECO:0000313" key="4">
    <source>
        <dbReference type="Proteomes" id="UP000199002"/>
    </source>
</evidence>
<accession>A0A1H3X6T0</accession>
<evidence type="ECO:0000256" key="1">
    <source>
        <dbReference type="SAM" id="MobiDB-lite"/>
    </source>
</evidence>
<feature type="region of interest" description="Disordered" evidence="1">
    <location>
        <begin position="232"/>
        <end position="251"/>
    </location>
</feature>
<dbReference type="STRING" id="592050.SAMN05421875_103233"/>
<keyword evidence="4" id="KW-1185">Reference proteome</keyword>
<evidence type="ECO:0000313" key="3">
    <source>
        <dbReference type="EMBL" id="SDZ95087.1"/>
    </source>
</evidence>
<name>A0A1H3X6T0_9BURK</name>
<evidence type="ECO:0000256" key="2">
    <source>
        <dbReference type="SAM" id="SignalP"/>
    </source>
</evidence>
<proteinExistence type="predicted"/>
<dbReference type="AlphaFoldDB" id="A0A1H3X6T0"/>
<feature type="chain" id="PRO_5011759625" evidence="2">
    <location>
        <begin position="22"/>
        <end position="251"/>
    </location>
</feature>
<protein>
    <submittedName>
        <fullName evidence="3">Uncharacterized protein</fullName>
    </submittedName>
</protein>
<dbReference type="GeneID" id="34233732"/>
<dbReference type="Proteomes" id="UP000199002">
    <property type="component" value="Unassembled WGS sequence"/>
</dbReference>
<gene>
    <name evidence="3" type="ORF">SAMN05421875_103233</name>
</gene>
<organism evidence="3 4">
    <name type="scientific">Acidovorax soli</name>
    <dbReference type="NCBI Taxonomy" id="592050"/>
    <lineage>
        <taxon>Bacteria</taxon>
        <taxon>Pseudomonadati</taxon>
        <taxon>Pseudomonadota</taxon>
        <taxon>Betaproteobacteria</taxon>
        <taxon>Burkholderiales</taxon>
        <taxon>Comamonadaceae</taxon>
        <taxon>Acidovorax</taxon>
    </lineage>
</organism>